<comment type="similarity">
    <text evidence="1">Belongs to the sulfatase family.</text>
</comment>
<dbReference type="Proteomes" id="UP000316213">
    <property type="component" value="Unassembled WGS sequence"/>
</dbReference>
<dbReference type="PANTHER" id="PTHR43751">
    <property type="entry name" value="SULFATASE"/>
    <property type="match status" value="1"/>
</dbReference>
<dbReference type="InterPro" id="IPR000917">
    <property type="entry name" value="Sulfatase_N"/>
</dbReference>
<evidence type="ECO:0000259" key="4">
    <source>
        <dbReference type="Pfam" id="PF00884"/>
    </source>
</evidence>
<dbReference type="SUPFAM" id="SSF53649">
    <property type="entry name" value="Alkaline phosphatase-like"/>
    <property type="match status" value="1"/>
</dbReference>
<dbReference type="PROSITE" id="PS00523">
    <property type="entry name" value="SULFATASE_1"/>
    <property type="match status" value="1"/>
</dbReference>
<comment type="caution">
    <text evidence="5">The sequence shown here is derived from an EMBL/GenBank/DDBJ whole genome shotgun (WGS) entry which is preliminary data.</text>
</comment>
<dbReference type="EC" id="3.1.6.1" evidence="5"/>
<dbReference type="InterPro" id="IPR017850">
    <property type="entry name" value="Alkaline_phosphatase_core_sf"/>
</dbReference>
<protein>
    <submittedName>
        <fullName evidence="5">Arylsulfatase</fullName>
        <ecNumber evidence="5">3.1.6.1</ecNumber>
    </submittedName>
</protein>
<keyword evidence="6" id="KW-1185">Reference proteome</keyword>
<dbReference type="AlphaFoldDB" id="A0A5C6A6N6"/>
<dbReference type="GO" id="GO:0004065">
    <property type="term" value="F:arylsulfatase activity"/>
    <property type="evidence" value="ECO:0007669"/>
    <property type="project" value="UniProtKB-EC"/>
</dbReference>
<keyword evidence="3" id="KW-1133">Transmembrane helix</keyword>
<evidence type="ECO:0000313" key="5">
    <source>
        <dbReference type="EMBL" id="TWT95554.1"/>
    </source>
</evidence>
<gene>
    <name evidence="5" type="primary">atsA_39</name>
    <name evidence="5" type="ORF">Pla100_31950</name>
</gene>
<sequence length="566" mass="62531">MGDRIRQGVHPSVVFQLDLWHDGVDWVRMLSDITLNVSPHDRRFMNPFISSRSQWSFFALLLNLAWLFLSAGSVASGAESAPNVIVIMADDLGYGDVGCYGSAQLDTPNIDRLASEGLRFTNGYCSASTCTPTRYSFLTGTYAFRKANTGIAPPNSPALIAAGTPTIASLMKQAGYATAVIGKWHLGLGEPGQGPQWNDELKPGPLEIGFDHCFLLPTTNDRVPQVYVQDHRVLNLDPNDPLWVGDKKPSPDHPTGISHRDELKMDWSHGHNATIHNGISRIGFYTGGHAARFRDEDLADRWVSESKRWISDHQEQPFFLFFAAHDIHVPRIVHERFQGKSGLGPRGDAIVELDWCVGELMQTVKNHNMEKNTMIVFCSDNGPVLDDGYQDDAIEKLGDHDPNGPYTGGKYSVFEGGTRTPFITWWPGTIQPGVSDKLVCTIDLAASCAAMVSVELPDDAVLDSVNVSDALLGSPAATGRQSLVQQDNGRSGNYGYRRGKWKLLRSERGKQKNVRLRLVDDQVPKYQLFDLSVDPGETNNVIAEYPQIADELKRELAEEIGTAETR</sequence>
<feature type="transmembrane region" description="Helical" evidence="3">
    <location>
        <begin position="55"/>
        <end position="75"/>
    </location>
</feature>
<dbReference type="Pfam" id="PF00884">
    <property type="entry name" value="Sulfatase"/>
    <property type="match status" value="1"/>
</dbReference>
<keyword evidence="2 5" id="KW-0378">Hydrolase</keyword>
<organism evidence="5 6">
    <name type="scientific">Neorhodopirellula pilleata</name>
    <dbReference type="NCBI Taxonomy" id="2714738"/>
    <lineage>
        <taxon>Bacteria</taxon>
        <taxon>Pseudomonadati</taxon>
        <taxon>Planctomycetota</taxon>
        <taxon>Planctomycetia</taxon>
        <taxon>Pirellulales</taxon>
        <taxon>Pirellulaceae</taxon>
        <taxon>Neorhodopirellula</taxon>
    </lineage>
</organism>
<evidence type="ECO:0000313" key="6">
    <source>
        <dbReference type="Proteomes" id="UP000316213"/>
    </source>
</evidence>
<evidence type="ECO:0000256" key="3">
    <source>
        <dbReference type="SAM" id="Phobius"/>
    </source>
</evidence>
<dbReference type="PROSITE" id="PS00149">
    <property type="entry name" value="SULFATASE_2"/>
    <property type="match status" value="1"/>
</dbReference>
<evidence type="ECO:0000256" key="2">
    <source>
        <dbReference type="ARBA" id="ARBA00022801"/>
    </source>
</evidence>
<dbReference type="PANTHER" id="PTHR43751:SF7">
    <property type="entry name" value="ARYLSULPHATASE A"/>
    <property type="match status" value="1"/>
</dbReference>
<dbReference type="CDD" id="cd16143">
    <property type="entry name" value="ARS_like"/>
    <property type="match status" value="1"/>
</dbReference>
<keyword evidence="3" id="KW-0812">Transmembrane</keyword>
<dbReference type="InterPro" id="IPR052701">
    <property type="entry name" value="GAG_Ulvan_Degrading_Sulfatases"/>
</dbReference>
<dbReference type="Gene3D" id="3.40.720.10">
    <property type="entry name" value="Alkaline Phosphatase, subunit A"/>
    <property type="match status" value="1"/>
</dbReference>
<evidence type="ECO:0000256" key="1">
    <source>
        <dbReference type="ARBA" id="ARBA00008779"/>
    </source>
</evidence>
<feature type="domain" description="Sulfatase N-terminal" evidence="4">
    <location>
        <begin position="82"/>
        <end position="449"/>
    </location>
</feature>
<accession>A0A5C6A6N6</accession>
<keyword evidence="3" id="KW-0472">Membrane</keyword>
<proteinExistence type="inferred from homology"/>
<name>A0A5C6A6N6_9BACT</name>
<dbReference type="EMBL" id="SJPM01000006">
    <property type="protein sequence ID" value="TWT95554.1"/>
    <property type="molecule type" value="Genomic_DNA"/>
</dbReference>
<dbReference type="Gene3D" id="3.30.1120.10">
    <property type="match status" value="1"/>
</dbReference>
<dbReference type="InterPro" id="IPR024607">
    <property type="entry name" value="Sulfatase_CS"/>
</dbReference>
<reference evidence="5 6" key="1">
    <citation type="submission" date="2019-02" db="EMBL/GenBank/DDBJ databases">
        <title>Deep-cultivation of Planctomycetes and their phenomic and genomic characterization uncovers novel biology.</title>
        <authorList>
            <person name="Wiegand S."/>
            <person name="Jogler M."/>
            <person name="Boedeker C."/>
            <person name="Pinto D."/>
            <person name="Vollmers J."/>
            <person name="Rivas-Marin E."/>
            <person name="Kohn T."/>
            <person name="Peeters S.H."/>
            <person name="Heuer A."/>
            <person name="Rast P."/>
            <person name="Oberbeckmann S."/>
            <person name="Bunk B."/>
            <person name="Jeske O."/>
            <person name="Meyerdierks A."/>
            <person name="Storesund J.E."/>
            <person name="Kallscheuer N."/>
            <person name="Luecker S."/>
            <person name="Lage O.M."/>
            <person name="Pohl T."/>
            <person name="Merkel B.J."/>
            <person name="Hornburger P."/>
            <person name="Mueller R.-W."/>
            <person name="Bruemmer F."/>
            <person name="Labrenz M."/>
            <person name="Spormann A.M."/>
            <person name="Op Den Camp H."/>
            <person name="Overmann J."/>
            <person name="Amann R."/>
            <person name="Jetten M.S.M."/>
            <person name="Mascher T."/>
            <person name="Medema M.H."/>
            <person name="Devos D.P."/>
            <person name="Kaster A.-K."/>
            <person name="Ovreas L."/>
            <person name="Rohde M."/>
            <person name="Galperin M.Y."/>
            <person name="Jogler C."/>
        </authorList>
    </citation>
    <scope>NUCLEOTIDE SEQUENCE [LARGE SCALE GENOMIC DNA]</scope>
    <source>
        <strain evidence="5 6">Pla100</strain>
    </source>
</reference>